<dbReference type="OrthoDB" id="101575at2759"/>
<accession>A0A8T1WSY4</accession>
<dbReference type="PANTHER" id="PTHR13510:SF44">
    <property type="entry name" value="RABENOSYN-5"/>
    <property type="match status" value="1"/>
</dbReference>
<dbReference type="Proteomes" id="UP000693981">
    <property type="component" value="Unassembled WGS sequence"/>
</dbReference>
<proteinExistence type="predicted"/>
<evidence type="ECO:0000313" key="2">
    <source>
        <dbReference type="EMBL" id="KAG7394860.1"/>
    </source>
</evidence>
<evidence type="ECO:0008006" key="4">
    <source>
        <dbReference type="Google" id="ProtNLM"/>
    </source>
</evidence>
<reference evidence="2" key="1">
    <citation type="submission" date="2021-02" db="EMBL/GenBank/DDBJ databases">
        <authorList>
            <person name="Palmer J.M."/>
        </authorList>
    </citation>
    <scope>NUCLEOTIDE SEQUENCE</scope>
    <source>
        <strain evidence="2">SCRP23</strain>
    </source>
</reference>
<sequence length="386" mass="43609">MSSTSSERDTSSTYAQERLYLTEEEARGLEDLADQVVLDTLAFYDRFRFVEKRVVNSEAWKDVGRRDNLIVYRERSGPRPTYPSIRDLDGRLQIVPCRSAPSVKIVGWLQGTLEDEMYGLFADTDDSVQMRSSYVNDTVEDFHWLANIAEPTQEDPFRYCGVARCTLGRSLPIVKTRDACAVVSMGMTTTKHGERLGYYVVHSVDLSEPASNRHYVRAKASLCWLKCEQANGKVELYMKGFAAPMGIVPEFAAFPVLVTAVLGVAQTSDAAYSKKLHWMIRDTADAGHRTTPPPMDEKAVCSTCQVVRKIPVEIVERRVTMNRCSLCILCMHRAKTASSVAFARREMRSKRWKSIDNPRMSITDTSEDLQPTATPNVPDRAFFETR</sequence>
<dbReference type="InterPro" id="IPR052727">
    <property type="entry name" value="Rab4/Rab5_effector"/>
</dbReference>
<name>A0A8T1WSY4_9STRA</name>
<organism evidence="2 3">
    <name type="scientific">Phytophthora boehmeriae</name>
    <dbReference type="NCBI Taxonomy" id="109152"/>
    <lineage>
        <taxon>Eukaryota</taxon>
        <taxon>Sar</taxon>
        <taxon>Stramenopiles</taxon>
        <taxon>Oomycota</taxon>
        <taxon>Peronosporomycetes</taxon>
        <taxon>Peronosporales</taxon>
        <taxon>Peronosporaceae</taxon>
        <taxon>Phytophthora</taxon>
    </lineage>
</organism>
<keyword evidence="3" id="KW-1185">Reference proteome</keyword>
<dbReference type="AlphaFoldDB" id="A0A8T1WSY4"/>
<dbReference type="PANTHER" id="PTHR13510">
    <property type="entry name" value="FYVE-FINGER-CONTAINING RAB5 EFFECTOR PROTEIN RABENOSYN-5-RELATED"/>
    <property type="match status" value="1"/>
</dbReference>
<feature type="compositionally biased region" description="Polar residues" evidence="1">
    <location>
        <begin position="360"/>
        <end position="375"/>
    </location>
</feature>
<evidence type="ECO:0000313" key="3">
    <source>
        <dbReference type="Proteomes" id="UP000693981"/>
    </source>
</evidence>
<protein>
    <recommendedName>
        <fullName evidence="4">START domain-containing protein</fullName>
    </recommendedName>
</protein>
<gene>
    <name evidence="2" type="ORF">PHYBOEH_004596</name>
</gene>
<comment type="caution">
    <text evidence="2">The sequence shown here is derived from an EMBL/GenBank/DDBJ whole genome shotgun (WGS) entry which is preliminary data.</text>
</comment>
<evidence type="ECO:0000256" key="1">
    <source>
        <dbReference type="SAM" id="MobiDB-lite"/>
    </source>
</evidence>
<feature type="region of interest" description="Disordered" evidence="1">
    <location>
        <begin position="354"/>
        <end position="386"/>
    </location>
</feature>
<dbReference type="EMBL" id="JAGDFL010000240">
    <property type="protein sequence ID" value="KAG7394860.1"/>
    <property type="molecule type" value="Genomic_DNA"/>
</dbReference>